<feature type="region of interest" description="Disordered" evidence="1">
    <location>
        <begin position="75"/>
        <end position="105"/>
    </location>
</feature>
<dbReference type="InterPro" id="IPR010982">
    <property type="entry name" value="Lambda_DNA-bd_dom_sf"/>
</dbReference>
<dbReference type="InterPro" id="IPR025194">
    <property type="entry name" value="RodZ-like_C"/>
</dbReference>
<dbReference type="Pfam" id="PF13413">
    <property type="entry name" value="HTH_25"/>
    <property type="match status" value="1"/>
</dbReference>
<organism evidence="4 5">
    <name type="scientific">Anaeroselena agilis</name>
    <dbReference type="NCBI Taxonomy" id="3063788"/>
    <lineage>
        <taxon>Bacteria</taxon>
        <taxon>Bacillati</taxon>
        <taxon>Bacillota</taxon>
        <taxon>Negativicutes</taxon>
        <taxon>Acetonemataceae</taxon>
        <taxon>Anaeroselena</taxon>
    </lineage>
</organism>
<dbReference type="PANTHER" id="PTHR34475">
    <property type="match status" value="1"/>
</dbReference>
<dbReference type="RefSeq" id="WP_413779877.1">
    <property type="nucleotide sequence ID" value="NZ_JAUOZS010000001.1"/>
</dbReference>
<evidence type="ECO:0000259" key="3">
    <source>
        <dbReference type="Pfam" id="PF13464"/>
    </source>
</evidence>
<keyword evidence="2" id="KW-0472">Membrane</keyword>
<feature type="domain" description="Cytoskeleton protein RodZ-like C-terminal" evidence="3">
    <location>
        <begin position="181"/>
        <end position="239"/>
    </location>
</feature>
<feature type="compositionally biased region" description="Pro residues" evidence="1">
    <location>
        <begin position="152"/>
        <end position="170"/>
    </location>
</feature>
<name>A0ABU3NX26_9FIRM</name>
<dbReference type="SUPFAM" id="SSF47413">
    <property type="entry name" value="lambda repressor-like DNA-binding domains"/>
    <property type="match status" value="1"/>
</dbReference>
<feature type="region of interest" description="Disordered" evidence="1">
    <location>
        <begin position="136"/>
        <end position="170"/>
    </location>
</feature>
<proteinExistence type="predicted"/>
<dbReference type="InterPro" id="IPR050400">
    <property type="entry name" value="Bact_Cytoskel_RodZ"/>
</dbReference>
<evidence type="ECO:0000313" key="5">
    <source>
        <dbReference type="Proteomes" id="UP001254848"/>
    </source>
</evidence>
<dbReference type="Gene3D" id="1.10.260.40">
    <property type="entry name" value="lambda repressor-like DNA-binding domains"/>
    <property type="match status" value="1"/>
</dbReference>
<keyword evidence="2" id="KW-1133">Transmembrane helix</keyword>
<keyword evidence="2" id="KW-0812">Transmembrane</keyword>
<dbReference type="EMBL" id="JAUOZS010000001">
    <property type="protein sequence ID" value="MDT8901365.1"/>
    <property type="molecule type" value="Genomic_DNA"/>
</dbReference>
<dbReference type="Pfam" id="PF13464">
    <property type="entry name" value="RodZ_C"/>
    <property type="match status" value="1"/>
</dbReference>
<feature type="compositionally biased region" description="Low complexity" evidence="1">
    <location>
        <begin position="87"/>
        <end position="96"/>
    </location>
</feature>
<evidence type="ECO:0000256" key="2">
    <source>
        <dbReference type="SAM" id="Phobius"/>
    </source>
</evidence>
<evidence type="ECO:0000313" key="4">
    <source>
        <dbReference type="EMBL" id="MDT8901365.1"/>
    </source>
</evidence>
<feature type="transmembrane region" description="Helical" evidence="2">
    <location>
        <begin position="110"/>
        <end position="131"/>
    </location>
</feature>
<gene>
    <name evidence="4" type="ORF">Q4T40_08955</name>
</gene>
<dbReference type="CDD" id="cd00093">
    <property type="entry name" value="HTH_XRE"/>
    <property type="match status" value="1"/>
</dbReference>
<evidence type="ECO:0000256" key="1">
    <source>
        <dbReference type="SAM" id="MobiDB-lite"/>
    </source>
</evidence>
<keyword evidence="5" id="KW-1185">Reference proteome</keyword>
<sequence length="259" mass="27720">MPTVGELLRTEREKQNMTVKDIEKATSIRALYIQAIEDGKYDVLPGEVYLKGFIRNYASYLGLNPQQVLDVYRDNQSPQAPQPAAPSTPAASSMPPKVEAGREGQGGGSLGRWVIILVVLAVLVGAGWAVMNHFNRTPAPQTSPPQAKVQPTPAPAPVPVPAPQKTPAPAPAAKPIVVVAKYTAECWTRVTADGREVYEGIPRVGETLTWNATRTMDVHVGNAAGIELTYNGQPQGRIGGDGEVIMKSFTANNTTGTQR</sequence>
<dbReference type="InterPro" id="IPR001387">
    <property type="entry name" value="Cro/C1-type_HTH"/>
</dbReference>
<reference evidence="4 5" key="1">
    <citation type="submission" date="2023-07" db="EMBL/GenBank/DDBJ databases">
        <title>The novel representative of Negativicutes class, Anaeroselena agilis gen. nov. sp. nov.</title>
        <authorList>
            <person name="Prokofeva M.I."/>
            <person name="Elcheninov A.G."/>
            <person name="Klyukina A."/>
            <person name="Kublanov I.V."/>
            <person name="Frolov E.N."/>
            <person name="Podosokorskaya O.A."/>
        </authorList>
    </citation>
    <scope>NUCLEOTIDE SEQUENCE [LARGE SCALE GENOMIC DNA]</scope>
    <source>
        <strain evidence="4 5">4137-cl</strain>
    </source>
</reference>
<accession>A0ABU3NX26</accession>
<comment type="caution">
    <text evidence="4">The sequence shown here is derived from an EMBL/GenBank/DDBJ whole genome shotgun (WGS) entry which is preliminary data.</text>
</comment>
<dbReference type="PANTHER" id="PTHR34475:SF1">
    <property type="entry name" value="CYTOSKELETON PROTEIN RODZ"/>
    <property type="match status" value="1"/>
</dbReference>
<dbReference type="Proteomes" id="UP001254848">
    <property type="component" value="Unassembled WGS sequence"/>
</dbReference>
<protein>
    <submittedName>
        <fullName evidence="4">DUF4115 domain-containing protein</fullName>
    </submittedName>
</protein>